<keyword evidence="4 5" id="KW-0378">Hydrolase</keyword>
<dbReference type="GO" id="GO:0004518">
    <property type="term" value="F:nuclease activity"/>
    <property type="evidence" value="ECO:0007669"/>
    <property type="project" value="UniProtKB-KW"/>
</dbReference>
<organism evidence="7 8">
    <name type="scientific">Candidatus Azambacteria bacterium GW2011_GWF2_46_32</name>
    <dbReference type="NCBI Taxonomy" id="1618628"/>
    <lineage>
        <taxon>Bacteria</taxon>
        <taxon>Candidatus Azamiibacteriota</taxon>
    </lineage>
</organism>
<keyword evidence="2 5" id="KW-0690">Ribosome biogenesis</keyword>
<dbReference type="InterPro" id="IPR012337">
    <property type="entry name" value="RNaseH-like_sf"/>
</dbReference>
<evidence type="ECO:0000313" key="7">
    <source>
        <dbReference type="EMBL" id="KKU37126.1"/>
    </source>
</evidence>
<evidence type="ECO:0000256" key="2">
    <source>
        <dbReference type="ARBA" id="ARBA00022517"/>
    </source>
</evidence>
<gene>
    <name evidence="7" type="ORF">UX51_C0032G0005</name>
</gene>
<dbReference type="Gene3D" id="3.30.420.140">
    <property type="entry name" value="YqgF/RNase H-like domain"/>
    <property type="match status" value="1"/>
</dbReference>
<name>A0A0G1PWD2_9BACT</name>
<evidence type="ECO:0000256" key="5">
    <source>
        <dbReference type="HAMAP-Rule" id="MF_00651"/>
    </source>
</evidence>
<keyword evidence="3 5" id="KW-0540">Nuclease</keyword>
<reference evidence="7 8" key="1">
    <citation type="journal article" date="2015" name="Nature">
        <title>rRNA introns, odd ribosomes, and small enigmatic genomes across a large radiation of phyla.</title>
        <authorList>
            <person name="Brown C.T."/>
            <person name="Hug L.A."/>
            <person name="Thomas B.C."/>
            <person name="Sharon I."/>
            <person name="Castelle C.J."/>
            <person name="Singh A."/>
            <person name="Wilkins M.J."/>
            <person name="Williams K.H."/>
            <person name="Banfield J.F."/>
        </authorList>
    </citation>
    <scope>NUCLEOTIDE SEQUENCE [LARGE SCALE GENOMIC DNA]</scope>
</reference>
<dbReference type="AlphaFoldDB" id="A0A0G1PWD2"/>
<dbReference type="PANTHER" id="PTHR33317">
    <property type="entry name" value="POLYNUCLEOTIDYL TRANSFERASE, RIBONUCLEASE H-LIKE SUPERFAMILY PROTEIN"/>
    <property type="match status" value="1"/>
</dbReference>
<dbReference type="HAMAP" id="MF_00651">
    <property type="entry name" value="Nuclease_YqgF"/>
    <property type="match status" value="1"/>
</dbReference>
<feature type="domain" description="YqgF/RNase H-like" evidence="6">
    <location>
        <begin position="1"/>
        <end position="102"/>
    </location>
</feature>
<dbReference type="InterPro" id="IPR037027">
    <property type="entry name" value="YqgF/RNaseH-like_dom_sf"/>
</dbReference>
<proteinExistence type="inferred from homology"/>
<dbReference type="EC" id="3.1.-.-" evidence="5"/>
<evidence type="ECO:0000256" key="4">
    <source>
        <dbReference type="ARBA" id="ARBA00022801"/>
    </source>
</evidence>
<evidence type="ECO:0000256" key="1">
    <source>
        <dbReference type="ARBA" id="ARBA00022490"/>
    </source>
</evidence>
<dbReference type="CDD" id="cd16964">
    <property type="entry name" value="YqgF"/>
    <property type="match status" value="1"/>
</dbReference>
<dbReference type="PANTHER" id="PTHR33317:SF4">
    <property type="entry name" value="POLYNUCLEOTIDYL TRANSFERASE, RIBONUCLEASE H-LIKE SUPERFAMILY PROTEIN"/>
    <property type="match status" value="1"/>
</dbReference>
<comment type="similarity">
    <text evidence="5">Belongs to the YqgF HJR family.</text>
</comment>
<keyword evidence="1 5" id="KW-0963">Cytoplasm</keyword>
<dbReference type="GO" id="GO:0005829">
    <property type="term" value="C:cytosol"/>
    <property type="evidence" value="ECO:0007669"/>
    <property type="project" value="TreeGrafter"/>
</dbReference>
<evidence type="ECO:0000259" key="6">
    <source>
        <dbReference type="SMART" id="SM00732"/>
    </source>
</evidence>
<dbReference type="Pfam" id="PF03652">
    <property type="entry name" value="RuvX"/>
    <property type="match status" value="1"/>
</dbReference>
<protein>
    <recommendedName>
        <fullName evidence="5">Putative pre-16S rRNA nuclease</fullName>
        <ecNumber evidence="5">3.1.-.-</ecNumber>
    </recommendedName>
</protein>
<dbReference type="GO" id="GO:0000967">
    <property type="term" value="P:rRNA 5'-end processing"/>
    <property type="evidence" value="ECO:0007669"/>
    <property type="project" value="UniProtKB-UniRule"/>
</dbReference>
<evidence type="ECO:0000313" key="8">
    <source>
        <dbReference type="Proteomes" id="UP000034856"/>
    </source>
</evidence>
<dbReference type="GO" id="GO:0016788">
    <property type="term" value="F:hydrolase activity, acting on ester bonds"/>
    <property type="evidence" value="ECO:0007669"/>
    <property type="project" value="UniProtKB-UniRule"/>
</dbReference>
<dbReference type="NCBIfam" id="TIGR00250">
    <property type="entry name" value="RNAse_H_YqgF"/>
    <property type="match status" value="1"/>
</dbReference>
<dbReference type="SUPFAM" id="SSF53098">
    <property type="entry name" value="Ribonuclease H-like"/>
    <property type="match status" value="1"/>
</dbReference>
<dbReference type="EMBL" id="LCMM01000032">
    <property type="protein sequence ID" value="KKU37126.1"/>
    <property type="molecule type" value="Genomic_DNA"/>
</dbReference>
<sequence>MRFLGIDYGSKRIGLAISDEEGLLAFPYLTCETEKLKKERYNLLKEICKKESVEKIVIGLPISFSGKEEQQARDTRGFAQDLKEALNLPVEFENEVLTTELAKRHFKGMGYKHVKVKLDASAAAIILQSYLDKKR</sequence>
<comment type="function">
    <text evidence="5">Could be a nuclease involved in processing of the 5'-end of pre-16S rRNA.</text>
</comment>
<dbReference type="InterPro" id="IPR005227">
    <property type="entry name" value="YqgF"/>
</dbReference>
<dbReference type="Proteomes" id="UP000034856">
    <property type="component" value="Unassembled WGS sequence"/>
</dbReference>
<comment type="subcellular location">
    <subcellularLocation>
        <location evidence="5">Cytoplasm</location>
    </subcellularLocation>
</comment>
<comment type="caution">
    <text evidence="7">The sequence shown here is derived from an EMBL/GenBank/DDBJ whole genome shotgun (WGS) entry which is preliminary data.</text>
</comment>
<dbReference type="InterPro" id="IPR006641">
    <property type="entry name" value="YqgF/RNaseH-like_dom"/>
</dbReference>
<accession>A0A0G1PWD2</accession>
<dbReference type="SMART" id="SM00732">
    <property type="entry name" value="YqgFc"/>
    <property type="match status" value="1"/>
</dbReference>
<evidence type="ECO:0000256" key="3">
    <source>
        <dbReference type="ARBA" id="ARBA00022722"/>
    </source>
</evidence>